<dbReference type="Proteomes" id="UP000001411">
    <property type="component" value="Chromosome"/>
</dbReference>
<evidence type="ECO:0000313" key="1">
    <source>
        <dbReference type="EMBL" id="AAO05076.1"/>
    </source>
</evidence>
<dbReference type="AlphaFoldDB" id="A0A0H2VH78"/>
<evidence type="ECO:0000313" key="2">
    <source>
        <dbReference type="Proteomes" id="UP000001411"/>
    </source>
</evidence>
<protein>
    <submittedName>
        <fullName evidence="1">Uncharacterized protein</fullName>
    </submittedName>
</protein>
<accession>A0A0H2VH78</accession>
<organism evidence="1 2">
    <name type="scientific">Staphylococcus epidermidis (strain ATCC 12228 / FDA PCI 1200)</name>
    <dbReference type="NCBI Taxonomy" id="176280"/>
    <lineage>
        <taxon>Bacteria</taxon>
        <taxon>Bacillati</taxon>
        <taxon>Bacillota</taxon>
        <taxon>Bacilli</taxon>
        <taxon>Bacillales</taxon>
        <taxon>Staphylococcaceae</taxon>
        <taxon>Staphylococcus</taxon>
    </lineage>
</organism>
<sequence>MKIITINQFYFNKNFGDILKSNNNEIQDNKLGRRPYFLATKYNEKHQILFPFRSNGNRTPNLYSFSLKSVYSDRKYPIIDTTKVIIIENKDLKEATHQIKITDSAFKLLKTNKNIILKKFNHHINDYIKSKVMENIKGKNNIIKFSTLQYFHKELDLDRKINNKKKVILINELEKKEESIFFKKLSKEVPNANNLIELLEYKNLCQYYSFIDPESDFKNPKLIIRTTEDNFKTISLNTINHLIETNNVSKLNDYFLLPKIVKEKKGNNQKGNLEL</sequence>
<dbReference type="KEGG" id="sep:SE_1477"/>
<dbReference type="PATRIC" id="fig|176280.10.peg.1441"/>
<dbReference type="OrthoDB" id="9878217at2"/>
<dbReference type="HOGENOM" id="CLU_100431_0_0_9"/>
<reference evidence="1 2" key="1">
    <citation type="journal article" date="2003" name="Mol. Microbiol.">
        <title>Genome-based analysis of virulence genes in a non-biofilm-forming Staphylococcus epidermidis strain (ATCC 12228).</title>
        <authorList>
            <person name="Zhang Y.Q."/>
            <person name="Ren S.X."/>
            <person name="Li H.L."/>
            <person name="Wang Y.X."/>
            <person name="Fu G."/>
            <person name="Yang J."/>
            <person name="Qin Z.Q."/>
            <person name="Miao Y.G."/>
            <person name="Wang W.Y."/>
            <person name="Chen R.S."/>
            <person name="Shen Y."/>
            <person name="Chen Z."/>
            <person name="Yuan Z.H."/>
            <person name="Zhao G.P."/>
            <person name="Qu D."/>
            <person name="Danchin A."/>
            <person name="Wen Y.M."/>
        </authorList>
    </citation>
    <scope>NUCLEOTIDE SEQUENCE [LARGE SCALE GENOMIC DNA]</scope>
    <source>
        <strain evidence="2">ATCC 12228 / FDA PCI 1200</strain>
    </source>
</reference>
<name>A0A0H2VH78_STAES</name>
<proteinExistence type="predicted"/>
<dbReference type="RefSeq" id="WP_002505510.1">
    <property type="nucleotide sequence ID" value="NC_004461.1"/>
</dbReference>
<dbReference type="EMBL" id="AE015929">
    <property type="protein sequence ID" value="AAO05076.1"/>
    <property type="molecule type" value="Genomic_DNA"/>
</dbReference>
<gene>
    <name evidence="1" type="ordered locus">SE_1477</name>
</gene>